<evidence type="ECO:0000313" key="1">
    <source>
        <dbReference type="EMBL" id="KAJ8114731.1"/>
    </source>
</evidence>
<sequence length="150" mass="16203">MVDFEASRQLPAGKLAVSPDAGIAVRGLLSSSRRGMTQLLPPENSTVSRATVSTTIKRQSTSDLQQFPLEGRTEAKTQKCGISQHNGTFQMAHVLCLQRKAPPSVIPTASGNDLLRSYLETARLAVRSMQGSSRCAHEGPPFPPREKCLT</sequence>
<proteinExistence type="predicted"/>
<dbReference type="EMBL" id="JAPHNI010000177">
    <property type="protein sequence ID" value="KAJ8114731.1"/>
    <property type="molecule type" value="Genomic_DNA"/>
</dbReference>
<organism evidence="1 2">
    <name type="scientific">Boeremia exigua</name>
    <dbReference type="NCBI Taxonomy" id="749465"/>
    <lineage>
        <taxon>Eukaryota</taxon>
        <taxon>Fungi</taxon>
        <taxon>Dikarya</taxon>
        <taxon>Ascomycota</taxon>
        <taxon>Pezizomycotina</taxon>
        <taxon>Dothideomycetes</taxon>
        <taxon>Pleosporomycetidae</taxon>
        <taxon>Pleosporales</taxon>
        <taxon>Pleosporineae</taxon>
        <taxon>Didymellaceae</taxon>
        <taxon>Boeremia</taxon>
    </lineage>
</organism>
<evidence type="ECO:0000313" key="2">
    <source>
        <dbReference type="Proteomes" id="UP001153331"/>
    </source>
</evidence>
<name>A0ACC2IHV9_9PLEO</name>
<accession>A0ACC2IHV9</accession>
<dbReference type="Proteomes" id="UP001153331">
    <property type="component" value="Unassembled WGS sequence"/>
</dbReference>
<comment type="caution">
    <text evidence="1">The sequence shown here is derived from an EMBL/GenBank/DDBJ whole genome shotgun (WGS) entry which is preliminary data.</text>
</comment>
<protein>
    <submittedName>
        <fullName evidence="1">Uncharacterized protein</fullName>
    </submittedName>
</protein>
<keyword evidence="2" id="KW-1185">Reference proteome</keyword>
<gene>
    <name evidence="1" type="ORF">OPT61_g3450</name>
</gene>
<reference evidence="1" key="1">
    <citation type="submission" date="2022-11" db="EMBL/GenBank/DDBJ databases">
        <title>Genome Sequence of Boeremia exigua.</title>
        <authorList>
            <person name="Buettner E."/>
        </authorList>
    </citation>
    <scope>NUCLEOTIDE SEQUENCE</scope>
    <source>
        <strain evidence="1">CU02</strain>
    </source>
</reference>